<evidence type="ECO:0000313" key="3">
    <source>
        <dbReference type="EMBL" id="GAA3737037.1"/>
    </source>
</evidence>
<keyword evidence="4" id="KW-1185">Reference proteome</keyword>
<name>A0ABP7FDD3_9ACTN</name>
<evidence type="ECO:0000256" key="1">
    <source>
        <dbReference type="SAM" id="MobiDB-lite"/>
    </source>
</evidence>
<accession>A0ABP7FDD3</accession>
<dbReference type="InterPro" id="IPR025326">
    <property type="entry name" value="DUF4232"/>
</dbReference>
<comment type="caution">
    <text evidence="3">The sequence shown here is derived from an EMBL/GenBank/DDBJ whole genome shotgun (WGS) entry which is preliminary data.</text>
</comment>
<protein>
    <recommendedName>
        <fullName evidence="2">DUF4232 domain-containing protein</fullName>
    </recommendedName>
</protein>
<feature type="region of interest" description="Disordered" evidence="1">
    <location>
        <begin position="96"/>
        <end position="116"/>
    </location>
</feature>
<organism evidence="3 4">
    <name type="scientific">Streptomyces tremellae</name>
    <dbReference type="NCBI Taxonomy" id="1124239"/>
    <lineage>
        <taxon>Bacteria</taxon>
        <taxon>Bacillati</taxon>
        <taxon>Actinomycetota</taxon>
        <taxon>Actinomycetes</taxon>
        <taxon>Kitasatosporales</taxon>
        <taxon>Streptomycetaceae</taxon>
        <taxon>Streptomyces</taxon>
    </lineage>
</organism>
<proteinExistence type="predicted"/>
<dbReference type="Pfam" id="PF14016">
    <property type="entry name" value="DUF4232"/>
    <property type="match status" value="1"/>
</dbReference>
<gene>
    <name evidence="3" type="ORF">GCM10023082_37720</name>
</gene>
<feature type="domain" description="DUF4232" evidence="2">
    <location>
        <begin position="3"/>
        <end position="112"/>
    </location>
</feature>
<evidence type="ECO:0000313" key="4">
    <source>
        <dbReference type="Proteomes" id="UP001499884"/>
    </source>
</evidence>
<sequence>MAEGELLVNLRNTGPSACTLHGFPGVDLKGRDGTVSAARSKVAAPSVSLAPGQETRFTLHYPPNHSGGSGVTFTTLIVTPPNETHPHTLAQAINIPVTDGSAPGPGITVDPVGTGK</sequence>
<dbReference type="Proteomes" id="UP001499884">
    <property type="component" value="Unassembled WGS sequence"/>
</dbReference>
<dbReference type="EMBL" id="BAABEP010000026">
    <property type="protein sequence ID" value="GAA3737037.1"/>
    <property type="molecule type" value="Genomic_DNA"/>
</dbReference>
<evidence type="ECO:0000259" key="2">
    <source>
        <dbReference type="Pfam" id="PF14016"/>
    </source>
</evidence>
<reference evidence="4" key="1">
    <citation type="journal article" date="2019" name="Int. J. Syst. Evol. Microbiol.">
        <title>The Global Catalogue of Microorganisms (GCM) 10K type strain sequencing project: providing services to taxonomists for standard genome sequencing and annotation.</title>
        <authorList>
            <consortium name="The Broad Institute Genomics Platform"/>
            <consortium name="The Broad Institute Genome Sequencing Center for Infectious Disease"/>
            <person name="Wu L."/>
            <person name="Ma J."/>
        </authorList>
    </citation>
    <scope>NUCLEOTIDE SEQUENCE [LARGE SCALE GENOMIC DNA]</scope>
    <source>
        <strain evidence="4">JCM 30846</strain>
    </source>
</reference>